<dbReference type="SMR" id="G4YQW1"/>
<dbReference type="CDD" id="cd06260">
    <property type="entry name" value="DUF820-like"/>
    <property type="match status" value="1"/>
</dbReference>
<protein>
    <recommendedName>
        <fullName evidence="1">C2H2-type domain-containing protein</fullName>
    </recommendedName>
</protein>
<dbReference type="KEGG" id="psoj:PHYSODRAFT_295343"/>
<proteinExistence type="predicted"/>
<dbReference type="EMBL" id="JH159151">
    <property type="protein sequence ID" value="EGZ30589.1"/>
    <property type="molecule type" value="Genomic_DNA"/>
</dbReference>
<feature type="domain" description="C2H2-type" evidence="1">
    <location>
        <begin position="254"/>
        <end position="276"/>
    </location>
</feature>
<keyword evidence="3" id="KW-1185">Reference proteome</keyword>
<accession>G4YQW1</accession>
<organism evidence="2 3">
    <name type="scientific">Phytophthora sojae (strain P6497)</name>
    <name type="common">Soybean stem and root rot agent</name>
    <name type="synonym">Phytophthora megasperma f. sp. glycines</name>
    <dbReference type="NCBI Taxonomy" id="1094619"/>
    <lineage>
        <taxon>Eukaryota</taxon>
        <taxon>Sar</taxon>
        <taxon>Stramenopiles</taxon>
        <taxon>Oomycota</taxon>
        <taxon>Peronosporomycetes</taxon>
        <taxon>Peronosporales</taxon>
        <taxon>Peronosporaceae</taxon>
        <taxon>Phytophthora</taxon>
    </lineage>
</organism>
<dbReference type="InterPro" id="IPR008538">
    <property type="entry name" value="Uma2"/>
</dbReference>
<dbReference type="Gene3D" id="3.90.1570.10">
    <property type="entry name" value="tt1808, chain A"/>
    <property type="match status" value="1"/>
</dbReference>
<dbReference type="RefSeq" id="XP_009517864.1">
    <property type="nucleotide sequence ID" value="XM_009519569.1"/>
</dbReference>
<dbReference type="PANTHER" id="PTHR34107:SF4">
    <property type="entry name" value="SLL1222 PROTEIN"/>
    <property type="match status" value="1"/>
</dbReference>
<dbReference type="InterPro" id="IPR011335">
    <property type="entry name" value="Restrct_endonuc-II-like"/>
</dbReference>
<dbReference type="PANTHER" id="PTHR34107">
    <property type="entry name" value="SLL0198 PROTEIN-RELATED"/>
    <property type="match status" value="1"/>
</dbReference>
<dbReference type="GeneID" id="20641237"/>
<dbReference type="Proteomes" id="UP000002640">
    <property type="component" value="Unassembled WGS sequence"/>
</dbReference>
<dbReference type="GO" id="GO:0006281">
    <property type="term" value="P:DNA repair"/>
    <property type="evidence" value="ECO:0007669"/>
    <property type="project" value="UniProtKB-ARBA"/>
</dbReference>
<dbReference type="PROSITE" id="PS00028">
    <property type="entry name" value="ZINC_FINGER_C2H2_1"/>
    <property type="match status" value="1"/>
</dbReference>
<dbReference type="InterPro" id="IPR012296">
    <property type="entry name" value="Nuclease_put_TT1808"/>
</dbReference>
<sequence length="292" mass="32938">MTTATGKKKDHEDVLARLVRDLESEKTLCRVKDYAGVSLEQLNQHAKKHGPLVHPTLGEQPGFFVDEGRFVPFRIVVFGRSVIGPYICKALLNWAAWSGHGGRVTDAQGEYVLDGTTLRVPDVAYVPRNDARQLTETQRWTRGGEPFAPTFVVEIDTLTDPHSKLDALDHKMRREYFPHGVQLGWLIDPKNKIMYEYKRYAQENCIVRRIGNSAWRDLDGGTVLPGFTLHCEDLDGVLDQESGSSSEEEVDLVCPVPACGLRLRSYGEFAAHAEWHRAESARARRRANRANQ</sequence>
<name>G4YQW1_PHYSP</name>
<dbReference type="AlphaFoldDB" id="G4YQW1"/>
<dbReference type="OMA" id="IGPYICK"/>
<evidence type="ECO:0000313" key="2">
    <source>
        <dbReference type="EMBL" id="EGZ30589.1"/>
    </source>
</evidence>
<dbReference type="InterPro" id="IPR013087">
    <property type="entry name" value="Znf_C2H2_type"/>
</dbReference>
<dbReference type="SUPFAM" id="SSF52980">
    <property type="entry name" value="Restriction endonuclease-like"/>
    <property type="match status" value="1"/>
</dbReference>
<evidence type="ECO:0000259" key="1">
    <source>
        <dbReference type="PROSITE" id="PS00028"/>
    </source>
</evidence>
<reference evidence="2 3" key="1">
    <citation type="journal article" date="2006" name="Science">
        <title>Phytophthora genome sequences uncover evolutionary origins and mechanisms of pathogenesis.</title>
        <authorList>
            <person name="Tyler B.M."/>
            <person name="Tripathy S."/>
            <person name="Zhang X."/>
            <person name="Dehal P."/>
            <person name="Jiang R.H."/>
            <person name="Aerts A."/>
            <person name="Arredondo F.D."/>
            <person name="Baxter L."/>
            <person name="Bensasson D."/>
            <person name="Beynon J.L."/>
            <person name="Chapman J."/>
            <person name="Damasceno C.M."/>
            <person name="Dorrance A.E."/>
            <person name="Dou D."/>
            <person name="Dickerman A.W."/>
            <person name="Dubchak I.L."/>
            <person name="Garbelotto M."/>
            <person name="Gijzen M."/>
            <person name="Gordon S.G."/>
            <person name="Govers F."/>
            <person name="Grunwald N.J."/>
            <person name="Huang W."/>
            <person name="Ivors K.L."/>
            <person name="Jones R.W."/>
            <person name="Kamoun S."/>
            <person name="Krampis K."/>
            <person name="Lamour K.H."/>
            <person name="Lee M.K."/>
            <person name="McDonald W.H."/>
            <person name="Medina M."/>
            <person name="Meijer H.J."/>
            <person name="Nordberg E.K."/>
            <person name="Maclean D.J."/>
            <person name="Ospina-Giraldo M.D."/>
            <person name="Morris P.F."/>
            <person name="Phuntumart V."/>
            <person name="Putnam N.H."/>
            <person name="Rash S."/>
            <person name="Rose J.K."/>
            <person name="Sakihama Y."/>
            <person name="Salamov A.A."/>
            <person name="Savidor A."/>
            <person name="Scheuring C.F."/>
            <person name="Smith B.M."/>
            <person name="Sobral B.W."/>
            <person name="Terry A."/>
            <person name="Torto-Alalibo T.A."/>
            <person name="Win J."/>
            <person name="Xu Z."/>
            <person name="Zhang H."/>
            <person name="Grigoriev I.V."/>
            <person name="Rokhsar D.S."/>
            <person name="Boore J.L."/>
        </authorList>
    </citation>
    <scope>NUCLEOTIDE SEQUENCE [LARGE SCALE GENOMIC DNA]</scope>
    <source>
        <strain evidence="2 3">P6497</strain>
    </source>
</reference>
<evidence type="ECO:0000313" key="3">
    <source>
        <dbReference type="Proteomes" id="UP000002640"/>
    </source>
</evidence>
<gene>
    <name evidence="2" type="ORF">PHYSODRAFT_295343</name>
</gene>
<dbReference type="InParanoid" id="G4YQW1"/>
<dbReference type="Pfam" id="PF05685">
    <property type="entry name" value="Uma2"/>
    <property type="match status" value="1"/>
</dbReference>